<dbReference type="GO" id="GO:0015288">
    <property type="term" value="F:porin activity"/>
    <property type="evidence" value="ECO:0007669"/>
    <property type="project" value="TreeGrafter"/>
</dbReference>
<evidence type="ECO:0000313" key="9">
    <source>
        <dbReference type="EMBL" id="CAI9121978.1"/>
    </source>
</evidence>
<keyword evidence="8" id="KW-1133">Transmembrane helix</keyword>
<dbReference type="AlphaFoldDB" id="A0AA35XZ40"/>
<organism evidence="9 10">
    <name type="scientific">Brytella acorum</name>
    <dbReference type="NCBI Taxonomy" id="2959299"/>
    <lineage>
        <taxon>Bacteria</taxon>
        <taxon>Pseudomonadati</taxon>
        <taxon>Pseudomonadota</taxon>
        <taxon>Alphaproteobacteria</taxon>
        <taxon>Acetobacterales</taxon>
        <taxon>Acetobacteraceae</taxon>
        <taxon>Brytella</taxon>
    </lineage>
</organism>
<dbReference type="EMBL" id="CATKSH010000029">
    <property type="protein sequence ID" value="CAI9121978.1"/>
    <property type="molecule type" value="Genomic_DNA"/>
</dbReference>
<evidence type="ECO:0000256" key="4">
    <source>
        <dbReference type="ARBA" id="ARBA00022452"/>
    </source>
</evidence>
<evidence type="ECO:0000256" key="6">
    <source>
        <dbReference type="ARBA" id="ARBA00023136"/>
    </source>
</evidence>
<protein>
    <submittedName>
        <fullName evidence="9">TolC family protein</fullName>
    </submittedName>
</protein>
<sequence>MSQFFSRVNTYRQHNFMCDRDVYYLGSRSRSKKMRKNIKHTYIYYILFILLSPILLSEAKAENITFAQAVEAAWAADPSRTELNTNYRSAAARAEAAGSWFAGGPTVSGQYFDDHAIGSNEGYTTYQGGVSVPFWLPGQGSATVGVARAEALTIQERLHVARMAVAMRVLDTSANVVMAQRRLAIARIQKDTLEKIRASVIHGKHIGEMTLADQQIIASEIANAANEYSQSEEQVETATSALRILLGRPAVPDILSFDNVALAHHGLFSAEALENNDPRVSAARQAVHTAEAGVHLAKTSFMPNPEVGVAAVHEKQYGSPWDDRVGVTVSIPLPSDVRNVPMEADARNKLAAAISQEQQARRNVRQELAQVFSHLTATKDMFRNSVLSAENMNRRANEMNRSWQVGETSLVELLRARSAASSALQLRNQAEVAWHAAIIRTLIAAGEFQ</sequence>
<proteinExistence type="inferred from homology"/>
<dbReference type="Proteomes" id="UP001176960">
    <property type="component" value="Unassembled WGS sequence"/>
</dbReference>
<gene>
    <name evidence="9" type="ORF">LMG32879_002834</name>
</gene>
<dbReference type="Gene3D" id="1.20.1600.10">
    <property type="entry name" value="Outer membrane efflux proteins (OEP)"/>
    <property type="match status" value="1"/>
</dbReference>
<dbReference type="InterPro" id="IPR003423">
    <property type="entry name" value="OMP_efflux"/>
</dbReference>
<dbReference type="GO" id="GO:1990281">
    <property type="term" value="C:efflux pump complex"/>
    <property type="evidence" value="ECO:0007669"/>
    <property type="project" value="TreeGrafter"/>
</dbReference>
<evidence type="ECO:0000256" key="2">
    <source>
        <dbReference type="ARBA" id="ARBA00007613"/>
    </source>
</evidence>
<dbReference type="GO" id="GO:0015562">
    <property type="term" value="F:efflux transmembrane transporter activity"/>
    <property type="evidence" value="ECO:0007669"/>
    <property type="project" value="InterPro"/>
</dbReference>
<evidence type="ECO:0000256" key="8">
    <source>
        <dbReference type="SAM" id="Phobius"/>
    </source>
</evidence>
<name>A0AA35XZ40_9PROT</name>
<evidence type="ECO:0000256" key="1">
    <source>
        <dbReference type="ARBA" id="ARBA00004442"/>
    </source>
</evidence>
<keyword evidence="6 8" id="KW-0472">Membrane</keyword>
<evidence type="ECO:0000256" key="3">
    <source>
        <dbReference type="ARBA" id="ARBA00022448"/>
    </source>
</evidence>
<evidence type="ECO:0000313" key="10">
    <source>
        <dbReference type="Proteomes" id="UP001176960"/>
    </source>
</evidence>
<dbReference type="PANTHER" id="PTHR30026">
    <property type="entry name" value="OUTER MEMBRANE PROTEIN TOLC"/>
    <property type="match status" value="1"/>
</dbReference>
<keyword evidence="3" id="KW-0813">Transport</keyword>
<keyword evidence="10" id="KW-1185">Reference proteome</keyword>
<comment type="caution">
    <text evidence="9">The sequence shown here is derived from an EMBL/GenBank/DDBJ whole genome shotgun (WGS) entry which is preliminary data.</text>
</comment>
<accession>A0AA35XZ40</accession>
<reference evidence="9" key="1">
    <citation type="submission" date="2023-03" db="EMBL/GenBank/DDBJ databases">
        <authorList>
            <person name="Cleenwerck I."/>
        </authorList>
    </citation>
    <scope>NUCLEOTIDE SEQUENCE</scope>
    <source>
        <strain evidence="9">LMG 32879</strain>
    </source>
</reference>
<keyword evidence="5 8" id="KW-0812">Transmembrane</keyword>
<dbReference type="InterPro" id="IPR051906">
    <property type="entry name" value="TolC-like"/>
</dbReference>
<keyword evidence="4" id="KW-1134">Transmembrane beta strand</keyword>
<feature type="transmembrane region" description="Helical" evidence="8">
    <location>
        <begin position="42"/>
        <end position="59"/>
    </location>
</feature>
<keyword evidence="7" id="KW-0998">Cell outer membrane</keyword>
<dbReference type="GO" id="GO:0009279">
    <property type="term" value="C:cell outer membrane"/>
    <property type="evidence" value="ECO:0007669"/>
    <property type="project" value="UniProtKB-SubCell"/>
</dbReference>
<comment type="subcellular location">
    <subcellularLocation>
        <location evidence="1">Cell outer membrane</location>
    </subcellularLocation>
</comment>
<comment type="similarity">
    <text evidence="2">Belongs to the outer membrane factor (OMF) (TC 1.B.17) family.</text>
</comment>
<evidence type="ECO:0000256" key="5">
    <source>
        <dbReference type="ARBA" id="ARBA00022692"/>
    </source>
</evidence>
<dbReference type="RefSeq" id="WP_289843167.1">
    <property type="nucleotide sequence ID" value="NZ_CATKSH010000029.1"/>
</dbReference>
<dbReference type="SUPFAM" id="SSF56954">
    <property type="entry name" value="Outer membrane efflux proteins (OEP)"/>
    <property type="match status" value="1"/>
</dbReference>
<dbReference type="Pfam" id="PF02321">
    <property type="entry name" value="OEP"/>
    <property type="match status" value="1"/>
</dbReference>
<evidence type="ECO:0000256" key="7">
    <source>
        <dbReference type="ARBA" id="ARBA00023237"/>
    </source>
</evidence>
<dbReference type="PANTHER" id="PTHR30026:SF20">
    <property type="entry name" value="OUTER MEMBRANE PROTEIN TOLC"/>
    <property type="match status" value="1"/>
</dbReference>